<gene>
    <name evidence="14" type="primary">LOC113795281</name>
</gene>
<dbReference type="SUPFAM" id="SSF55681">
    <property type="entry name" value="Class II aaRS and biotin synthetases"/>
    <property type="match status" value="1"/>
</dbReference>
<evidence type="ECO:0000256" key="10">
    <source>
        <dbReference type="ARBA" id="ARBA00023146"/>
    </source>
</evidence>
<dbReference type="PRINTS" id="PR01042">
    <property type="entry name" value="TRNASYNTHASP"/>
</dbReference>
<dbReference type="GO" id="GO:0005524">
    <property type="term" value="F:ATP binding"/>
    <property type="evidence" value="ECO:0007669"/>
    <property type="project" value="UniProtKB-KW"/>
</dbReference>
<dbReference type="InterPro" id="IPR004364">
    <property type="entry name" value="Aa-tRNA-synt_II"/>
</dbReference>
<dbReference type="InParanoid" id="A0A6P6Y8E6"/>
<dbReference type="EC" id="6.1.1.12" evidence="3"/>
<evidence type="ECO:0000259" key="12">
    <source>
        <dbReference type="PROSITE" id="PS50862"/>
    </source>
</evidence>
<dbReference type="HAMAP" id="MF_02075">
    <property type="entry name" value="Asp_tRNA_synth_type2"/>
    <property type="match status" value="1"/>
</dbReference>
<dbReference type="PANTHER" id="PTHR43450">
    <property type="entry name" value="ASPARTYL-TRNA SYNTHETASE"/>
    <property type="match status" value="1"/>
</dbReference>
<comment type="similarity">
    <text evidence="2">Belongs to the class-II aminoacyl-tRNA synthetase family. Type 2 subfamily.</text>
</comment>
<keyword evidence="8" id="KW-0067">ATP-binding</keyword>
<protein>
    <recommendedName>
        <fullName evidence="4">Aspartate--tRNA ligase, cytoplasmic</fullName>
        <ecNumber evidence="3">6.1.1.12</ecNumber>
    </recommendedName>
</protein>
<comment type="catalytic activity">
    <reaction evidence="11">
        <text>tRNA(Asp) + L-aspartate + ATP = L-aspartyl-tRNA(Asp) + AMP + diphosphate</text>
        <dbReference type="Rhea" id="RHEA:19649"/>
        <dbReference type="Rhea" id="RHEA-COMP:9660"/>
        <dbReference type="Rhea" id="RHEA-COMP:9678"/>
        <dbReference type="ChEBI" id="CHEBI:29991"/>
        <dbReference type="ChEBI" id="CHEBI:30616"/>
        <dbReference type="ChEBI" id="CHEBI:33019"/>
        <dbReference type="ChEBI" id="CHEBI:78442"/>
        <dbReference type="ChEBI" id="CHEBI:78516"/>
        <dbReference type="ChEBI" id="CHEBI:456215"/>
        <dbReference type="EC" id="6.1.1.12"/>
    </reaction>
</comment>
<dbReference type="InterPro" id="IPR004523">
    <property type="entry name" value="Asp-tRNA_synthase_2"/>
</dbReference>
<keyword evidence="10" id="KW-0030">Aminoacyl-tRNA synthetase</keyword>
<dbReference type="OMA" id="HYSEEVI"/>
<feature type="domain" description="Aminoacyl-transfer RNA synthetases class-II family profile" evidence="12">
    <location>
        <begin position="145"/>
        <end position="451"/>
    </location>
</feature>
<dbReference type="InterPro" id="IPR006195">
    <property type="entry name" value="aa-tRNA-synth_II"/>
</dbReference>
<dbReference type="Pfam" id="PF00152">
    <property type="entry name" value="tRNA-synt_2"/>
    <property type="match status" value="1"/>
</dbReference>
<dbReference type="KEGG" id="dpte:113795281"/>
<dbReference type="GO" id="GO:0004815">
    <property type="term" value="F:aspartate-tRNA ligase activity"/>
    <property type="evidence" value="ECO:0007669"/>
    <property type="project" value="UniProtKB-EC"/>
</dbReference>
<dbReference type="PANTHER" id="PTHR43450:SF1">
    <property type="entry name" value="ASPARTATE--TRNA LIGASE, CYTOPLASMIC"/>
    <property type="match status" value="1"/>
</dbReference>
<dbReference type="Gene3D" id="2.40.50.140">
    <property type="entry name" value="Nucleic acid-binding proteins"/>
    <property type="match status" value="1"/>
</dbReference>
<dbReference type="GO" id="GO:0017101">
    <property type="term" value="C:aminoacyl-tRNA synthetase multienzyme complex"/>
    <property type="evidence" value="ECO:0007669"/>
    <property type="project" value="TreeGrafter"/>
</dbReference>
<dbReference type="OrthoDB" id="372395at2759"/>
<name>A0A6P6Y8E6_DERPT</name>
<reference evidence="14" key="1">
    <citation type="submission" date="2025-08" db="UniProtKB">
        <authorList>
            <consortium name="RefSeq"/>
        </authorList>
    </citation>
    <scope>IDENTIFICATION</scope>
    <source>
        <strain evidence="14">Airmid</strain>
    </source>
</reference>
<dbReference type="InterPro" id="IPR045864">
    <property type="entry name" value="aa-tRNA-synth_II/BPL/LPL"/>
</dbReference>
<keyword evidence="5" id="KW-0963">Cytoplasm</keyword>
<dbReference type="GO" id="GO:0006422">
    <property type="term" value="P:aspartyl-tRNA aminoacylation"/>
    <property type="evidence" value="ECO:0007669"/>
    <property type="project" value="InterPro"/>
</dbReference>
<dbReference type="InterPro" id="IPR002312">
    <property type="entry name" value="Asp/Asn-tRNA-synth_IIb"/>
</dbReference>
<dbReference type="NCBIfam" id="TIGR00458">
    <property type="entry name" value="aspS_nondisc"/>
    <property type="match status" value="1"/>
</dbReference>
<dbReference type="PROSITE" id="PS50862">
    <property type="entry name" value="AA_TRNA_LIGASE_II"/>
    <property type="match status" value="1"/>
</dbReference>
<dbReference type="NCBIfam" id="NF003483">
    <property type="entry name" value="PRK05159.1"/>
    <property type="match status" value="1"/>
</dbReference>
<accession>A0A6P6Y8E6</accession>
<sequence>RSFWFRLRLQDARFQGKKLAFLVLRHKLDTVQAVISARSDEALLPVIEFVKQVPLESIVDLHCSVVKADRQIEAATVQFELSVQKLFCFSRRVKPLPFVLKDANRPETDAEGPVVSQDTRLDARVLDLRTLAMQAVCRISSETCQLFREFLNANGFTEIHSPKIIGGTSEGGSNVFKLSYFGSEACLAQSPQLYKQMAICGDLGRVYEIAPVFRAENSNTHRHMCEFVGLDLEMEFQNHYSEVRRLISALFFHIFEGLNARCAREIATIFKLYPREPFQYKPAAGSATKFLEFTFAEGCEMLRAAGHEIPADISEFDINTTQEKELGALVKQKFGTDFYAMYEYPTAVRAFYSMPKPEDPVFSHSYDFFMRGEEILSGAQRIHDSAMLEAAAVRAGINPQTIRSYIEAFQYGSYMHGGCGVGLERVVMLFLGLNNIRKTSMFPRDPKRLAP</sequence>
<keyword evidence="9" id="KW-0648">Protein biosynthesis</keyword>
<dbReference type="InterPro" id="IPR012340">
    <property type="entry name" value="NA-bd_OB-fold"/>
</dbReference>
<dbReference type="GO" id="GO:0005829">
    <property type="term" value="C:cytosol"/>
    <property type="evidence" value="ECO:0007669"/>
    <property type="project" value="TreeGrafter"/>
</dbReference>
<evidence type="ECO:0000256" key="11">
    <source>
        <dbReference type="ARBA" id="ARBA00047904"/>
    </source>
</evidence>
<dbReference type="CDD" id="cd04320">
    <property type="entry name" value="AspRS_cyto_N"/>
    <property type="match status" value="1"/>
</dbReference>
<evidence type="ECO:0000256" key="3">
    <source>
        <dbReference type="ARBA" id="ARBA00012841"/>
    </source>
</evidence>
<dbReference type="GO" id="GO:0003723">
    <property type="term" value="F:RNA binding"/>
    <property type="evidence" value="ECO:0007669"/>
    <property type="project" value="TreeGrafter"/>
</dbReference>
<evidence type="ECO:0000256" key="6">
    <source>
        <dbReference type="ARBA" id="ARBA00022598"/>
    </source>
</evidence>
<evidence type="ECO:0000256" key="1">
    <source>
        <dbReference type="ARBA" id="ARBA00004496"/>
    </source>
</evidence>
<evidence type="ECO:0000313" key="14">
    <source>
        <dbReference type="RefSeq" id="XP_027201276.1"/>
    </source>
</evidence>
<dbReference type="SUPFAM" id="SSF50249">
    <property type="entry name" value="Nucleic acid-binding proteins"/>
    <property type="match status" value="1"/>
</dbReference>
<comment type="subcellular location">
    <subcellularLocation>
        <location evidence="1">Cytoplasm</location>
    </subcellularLocation>
</comment>
<evidence type="ECO:0000313" key="13">
    <source>
        <dbReference type="Proteomes" id="UP000515146"/>
    </source>
</evidence>
<organism evidence="13 14">
    <name type="scientific">Dermatophagoides pteronyssinus</name>
    <name type="common">European house dust mite</name>
    <dbReference type="NCBI Taxonomy" id="6956"/>
    <lineage>
        <taxon>Eukaryota</taxon>
        <taxon>Metazoa</taxon>
        <taxon>Ecdysozoa</taxon>
        <taxon>Arthropoda</taxon>
        <taxon>Chelicerata</taxon>
        <taxon>Arachnida</taxon>
        <taxon>Acari</taxon>
        <taxon>Acariformes</taxon>
        <taxon>Sarcoptiformes</taxon>
        <taxon>Astigmata</taxon>
        <taxon>Psoroptidia</taxon>
        <taxon>Analgoidea</taxon>
        <taxon>Pyroglyphidae</taxon>
        <taxon>Dermatophagoidinae</taxon>
        <taxon>Dermatophagoides</taxon>
    </lineage>
</organism>
<keyword evidence="13" id="KW-1185">Reference proteome</keyword>
<evidence type="ECO:0000256" key="4">
    <source>
        <dbReference type="ARBA" id="ARBA00018853"/>
    </source>
</evidence>
<dbReference type="AlphaFoldDB" id="A0A6P6Y8E6"/>
<evidence type="ECO:0000256" key="2">
    <source>
        <dbReference type="ARBA" id="ARBA00005312"/>
    </source>
</evidence>
<evidence type="ECO:0000256" key="9">
    <source>
        <dbReference type="ARBA" id="ARBA00022917"/>
    </source>
</evidence>
<dbReference type="FunFam" id="3.30.930.10:FF:000038">
    <property type="entry name" value="Aspartate--tRNA ligase"/>
    <property type="match status" value="1"/>
</dbReference>
<evidence type="ECO:0000256" key="7">
    <source>
        <dbReference type="ARBA" id="ARBA00022741"/>
    </source>
</evidence>
<dbReference type="Proteomes" id="UP000515146">
    <property type="component" value="Unplaced"/>
</dbReference>
<keyword evidence="6" id="KW-0436">Ligase</keyword>
<proteinExistence type="inferred from homology"/>
<keyword evidence="7" id="KW-0547">Nucleotide-binding</keyword>
<feature type="non-terminal residue" evidence="14">
    <location>
        <position position="1"/>
    </location>
</feature>
<evidence type="ECO:0000256" key="5">
    <source>
        <dbReference type="ARBA" id="ARBA00022490"/>
    </source>
</evidence>
<dbReference type="Gene3D" id="3.30.930.10">
    <property type="entry name" value="Bira Bifunctional Protein, Domain 2"/>
    <property type="match status" value="1"/>
</dbReference>
<dbReference type="RefSeq" id="XP_027201276.1">
    <property type="nucleotide sequence ID" value="XM_027345475.1"/>
</dbReference>
<evidence type="ECO:0000256" key="8">
    <source>
        <dbReference type="ARBA" id="ARBA00022840"/>
    </source>
</evidence>
<dbReference type="CDD" id="cd00776">
    <property type="entry name" value="AsxRS_core"/>
    <property type="match status" value="1"/>
</dbReference>